<dbReference type="PANTHER" id="PTHR43766">
    <property type="entry name" value="TRYPTOPHAN--TRNA LIGASE, MITOCHONDRIAL"/>
    <property type="match status" value="1"/>
</dbReference>
<evidence type="ECO:0000256" key="4">
    <source>
        <dbReference type="ARBA" id="ARBA00022598"/>
    </source>
</evidence>
<evidence type="ECO:0000256" key="2">
    <source>
        <dbReference type="ARBA" id="ARBA00005594"/>
    </source>
</evidence>
<dbReference type="HAMAP" id="MF_00140_B">
    <property type="entry name" value="Trp_tRNA_synth_B"/>
    <property type="match status" value="1"/>
</dbReference>
<comment type="similarity">
    <text evidence="2 12">Belongs to the class-I aminoacyl-tRNA synthetase family.</text>
</comment>
<dbReference type="InterPro" id="IPR001412">
    <property type="entry name" value="aa-tRNA-synth_I_CS"/>
</dbReference>
<dbReference type="InterPro" id="IPR024109">
    <property type="entry name" value="Trp-tRNA-ligase_bac-type"/>
</dbReference>
<accession>A0A9W6WF20</accession>
<dbReference type="GO" id="GO:0070183">
    <property type="term" value="P:mitochondrial tryptophanyl-tRNA aminoacylation"/>
    <property type="evidence" value="ECO:0007669"/>
    <property type="project" value="TreeGrafter"/>
</dbReference>
<dbReference type="InterPro" id="IPR014729">
    <property type="entry name" value="Rossmann-like_a/b/a_fold"/>
</dbReference>
<evidence type="ECO:0000256" key="12">
    <source>
        <dbReference type="RuleBase" id="RU363036"/>
    </source>
</evidence>
<sequence>MLSLRSSCRRFYSTVPKSTTETVQKLTNLSLRDPSYKIPEKAVIYSGIQPTGQFHLGNYLGAVRVWQDLCHKVTNEGLDSKLIFFVADLHSLTVPQDYPLLRQQRIEALASIIACGVNPEDATIFYQSSVPEHTQLNWILSCYTGMGILNRMTQWKSKANVSDDSDINSLGSVKLGLFSYPVLMAADVLLYNATHVPVGLDQSQHLELTREVAQAFNKSIKKEYFKIPKTLLAPTSKILSLKTPSKKMSKSDKDELSKIFISEDEKSIRKKINKATTDSIEGKITYDPIERPGVSNFINMVSAIERESIESVTKKVEDFSKKELKDYVGTILVNELQEPRRRYEELMKDPGHIQKLSEIGRDQARAIASKNIKKIYELVGML</sequence>
<evidence type="ECO:0000256" key="9">
    <source>
        <dbReference type="ARBA" id="ARBA00030268"/>
    </source>
</evidence>
<keyword evidence="8 12" id="KW-0030">Aminoacyl-tRNA synthetase</keyword>
<keyword evidence="6 12" id="KW-0067">ATP-binding</keyword>
<protein>
    <recommendedName>
        <fullName evidence="11">Tryptophan--tRNA ligase, mitochondrial</fullName>
        <ecNumber evidence="3">6.1.1.2</ecNumber>
    </recommendedName>
    <alternativeName>
        <fullName evidence="9">Tryptophanyl-tRNA synthetase</fullName>
    </alternativeName>
</protein>
<evidence type="ECO:0000313" key="14">
    <source>
        <dbReference type="Proteomes" id="UP001165120"/>
    </source>
</evidence>
<comment type="catalytic activity">
    <reaction evidence="10">
        <text>tRNA(Trp) + L-tryptophan + ATP = L-tryptophyl-tRNA(Trp) + AMP + diphosphate + H(+)</text>
        <dbReference type="Rhea" id="RHEA:24080"/>
        <dbReference type="Rhea" id="RHEA-COMP:9671"/>
        <dbReference type="Rhea" id="RHEA-COMP:9705"/>
        <dbReference type="ChEBI" id="CHEBI:15378"/>
        <dbReference type="ChEBI" id="CHEBI:30616"/>
        <dbReference type="ChEBI" id="CHEBI:33019"/>
        <dbReference type="ChEBI" id="CHEBI:57912"/>
        <dbReference type="ChEBI" id="CHEBI:78442"/>
        <dbReference type="ChEBI" id="CHEBI:78535"/>
        <dbReference type="ChEBI" id="CHEBI:456215"/>
        <dbReference type="EC" id="6.1.1.2"/>
    </reaction>
</comment>
<keyword evidence="7 12" id="KW-0648">Protein biosynthesis</keyword>
<evidence type="ECO:0000256" key="6">
    <source>
        <dbReference type="ARBA" id="ARBA00022840"/>
    </source>
</evidence>
<dbReference type="PANTHER" id="PTHR43766:SF1">
    <property type="entry name" value="TRYPTOPHAN--TRNA LIGASE, MITOCHONDRIAL"/>
    <property type="match status" value="1"/>
</dbReference>
<evidence type="ECO:0000256" key="3">
    <source>
        <dbReference type="ARBA" id="ARBA00013161"/>
    </source>
</evidence>
<evidence type="ECO:0000256" key="11">
    <source>
        <dbReference type="ARBA" id="ARBA00069760"/>
    </source>
</evidence>
<dbReference type="EMBL" id="BSXN01000498">
    <property type="protein sequence ID" value="GME68807.1"/>
    <property type="molecule type" value="Genomic_DNA"/>
</dbReference>
<evidence type="ECO:0000313" key="13">
    <source>
        <dbReference type="EMBL" id="GME68807.1"/>
    </source>
</evidence>
<dbReference type="Gene3D" id="3.40.50.620">
    <property type="entry name" value="HUPs"/>
    <property type="match status" value="1"/>
</dbReference>
<comment type="caution">
    <text evidence="13">The sequence shown here is derived from an EMBL/GenBank/DDBJ whole genome shotgun (WGS) entry which is preliminary data.</text>
</comment>
<name>A0A9W6WF20_CANBO</name>
<comment type="subcellular location">
    <subcellularLocation>
        <location evidence="1">Mitochondrion matrix</location>
    </subcellularLocation>
</comment>
<dbReference type="FunFam" id="3.40.50.620:FF:000082">
    <property type="entry name" value="MSW1p Mitochondrial tryptophanyl-tRNA synthetase"/>
    <property type="match status" value="1"/>
</dbReference>
<dbReference type="PROSITE" id="PS00178">
    <property type="entry name" value="AA_TRNA_LIGASE_I"/>
    <property type="match status" value="1"/>
</dbReference>
<proteinExistence type="inferred from homology"/>
<organism evidence="13 14">
    <name type="scientific">Candida boidinii</name>
    <name type="common">Yeast</name>
    <dbReference type="NCBI Taxonomy" id="5477"/>
    <lineage>
        <taxon>Eukaryota</taxon>
        <taxon>Fungi</taxon>
        <taxon>Dikarya</taxon>
        <taxon>Ascomycota</taxon>
        <taxon>Saccharomycotina</taxon>
        <taxon>Pichiomycetes</taxon>
        <taxon>Pichiales</taxon>
        <taxon>Pichiaceae</taxon>
        <taxon>Ogataea</taxon>
        <taxon>Ogataea/Candida clade</taxon>
    </lineage>
</organism>
<dbReference type="SUPFAM" id="SSF52374">
    <property type="entry name" value="Nucleotidylyl transferase"/>
    <property type="match status" value="1"/>
</dbReference>
<evidence type="ECO:0000256" key="8">
    <source>
        <dbReference type="ARBA" id="ARBA00023146"/>
    </source>
</evidence>
<dbReference type="GO" id="GO:0004830">
    <property type="term" value="F:tryptophan-tRNA ligase activity"/>
    <property type="evidence" value="ECO:0007669"/>
    <property type="project" value="UniProtKB-EC"/>
</dbReference>
<dbReference type="Proteomes" id="UP001165120">
    <property type="component" value="Unassembled WGS sequence"/>
</dbReference>
<reference evidence="13" key="1">
    <citation type="submission" date="2023-04" db="EMBL/GenBank/DDBJ databases">
        <title>Candida boidinii NBRC 10035.</title>
        <authorList>
            <person name="Ichikawa N."/>
            <person name="Sato H."/>
            <person name="Tonouchi N."/>
        </authorList>
    </citation>
    <scope>NUCLEOTIDE SEQUENCE</scope>
    <source>
        <strain evidence="13">NBRC 10035</strain>
    </source>
</reference>
<dbReference type="InterPro" id="IPR002306">
    <property type="entry name" value="Trp-tRNA-ligase"/>
</dbReference>
<dbReference type="Pfam" id="PF00579">
    <property type="entry name" value="tRNA-synt_1b"/>
    <property type="match status" value="1"/>
</dbReference>
<keyword evidence="4 12" id="KW-0436">Ligase</keyword>
<dbReference type="OrthoDB" id="15808at2759"/>
<dbReference type="Gene3D" id="1.10.240.10">
    <property type="entry name" value="Tyrosyl-Transfer RNA Synthetase"/>
    <property type="match status" value="1"/>
</dbReference>
<evidence type="ECO:0000256" key="10">
    <source>
        <dbReference type="ARBA" id="ARBA00049929"/>
    </source>
</evidence>
<dbReference type="PRINTS" id="PR01039">
    <property type="entry name" value="TRNASYNTHTRP"/>
</dbReference>
<dbReference type="NCBIfam" id="TIGR00233">
    <property type="entry name" value="trpS"/>
    <property type="match status" value="1"/>
</dbReference>
<evidence type="ECO:0000256" key="7">
    <source>
        <dbReference type="ARBA" id="ARBA00022917"/>
    </source>
</evidence>
<evidence type="ECO:0000256" key="1">
    <source>
        <dbReference type="ARBA" id="ARBA00004305"/>
    </source>
</evidence>
<dbReference type="CDD" id="cd00806">
    <property type="entry name" value="TrpRS_core"/>
    <property type="match status" value="1"/>
</dbReference>
<evidence type="ECO:0000256" key="5">
    <source>
        <dbReference type="ARBA" id="ARBA00022741"/>
    </source>
</evidence>
<dbReference type="GO" id="GO:0005759">
    <property type="term" value="C:mitochondrial matrix"/>
    <property type="evidence" value="ECO:0007669"/>
    <property type="project" value="UniProtKB-SubCell"/>
</dbReference>
<dbReference type="InterPro" id="IPR002305">
    <property type="entry name" value="aa-tRNA-synth_Ic"/>
</dbReference>
<dbReference type="FunFam" id="1.10.240.10:FF:000002">
    <property type="entry name" value="Tryptophan--tRNA ligase"/>
    <property type="match status" value="1"/>
</dbReference>
<dbReference type="InterPro" id="IPR050203">
    <property type="entry name" value="Trp-tRNA_synthetase"/>
</dbReference>
<dbReference type="EC" id="6.1.1.2" evidence="3"/>
<dbReference type="GO" id="GO:0005524">
    <property type="term" value="F:ATP binding"/>
    <property type="evidence" value="ECO:0007669"/>
    <property type="project" value="UniProtKB-KW"/>
</dbReference>
<gene>
    <name evidence="13" type="ORF">Cboi02_000187400</name>
</gene>
<dbReference type="AlphaFoldDB" id="A0A9W6WF20"/>
<keyword evidence="5 12" id="KW-0547">Nucleotide-binding</keyword>
<keyword evidence="14" id="KW-1185">Reference proteome</keyword>